<keyword evidence="2 3" id="KW-0186">Copper</keyword>
<dbReference type="GO" id="GO:0046872">
    <property type="term" value="F:metal ion binding"/>
    <property type="evidence" value="ECO:0007669"/>
    <property type="project" value="UniProtKB-KW"/>
</dbReference>
<evidence type="ECO:0000256" key="2">
    <source>
        <dbReference type="ARBA" id="ARBA00023008"/>
    </source>
</evidence>
<evidence type="ECO:0000313" key="7">
    <source>
        <dbReference type="EMBL" id="EEZ31518.1"/>
    </source>
</evidence>
<dbReference type="EMBL" id="EQ999546">
    <property type="protein sequence ID" value="EEZ31518.1"/>
    <property type="molecule type" value="Genomic_DNA"/>
</dbReference>
<feature type="binding site" evidence="3">
    <location>
        <position position="72"/>
    </location>
    <ligand>
        <name>Cu cation</name>
        <dbReference type="ChEBI" id="CHEBI:23378"/>
    </ligand>
</feature>
<evidence type="ECO:0000256" key="5">
    <source>
        <dbReference type="SAM" id="Phobius"/>
    </source>
</evidence>
<dbReference type="SUPFAM" id="SSF52833">
    <property type="entry name" value="Thioredoxin-like"/>
    <property type="match status" value="1"/>
</dbReference>
<name>A0A0E1X3D4_9HYPH</name>
<evidence type="ECO:0000256" key="3">
    <source>
        <dbReference type="PIRSR" id="PIRSR603782-1"/>
    </source>
</evidence>
<dbReference type="HOGENOM" id="CLU_050131_3_1_5"/>
<proteinExistence type="inferred from homology"/>
<evidence type="ECO:0000259" key="6">
    <source>
        <dbReference type="PROSITE" id="PS51352"/>
    </source>
</evidence>
<dbReference type="PANTHER" id="PTHR12151">
    <property type="entry name" value="ELECTRON TRANSPORT PROTIN SCO1/SENC FAMILY MEMBER"/>
    <property type="match status" value="1"/>
</dbReference>
<dbReference type="Proteomes" id="UP000004659">
    <property type="component" value="Unassembled WGS sequence"/>
</dbReference>
<dbReference type="PROSITE" id="PS51352">
    <property type="entry name" value="THIOREDOXIN_2"/>
    <property type="match status" value="1"/>
</dbReference>
<evidence type="ECO:0000256" key="4">
    <source>
        <dbReference type="PIRSR" id="PIRSR603782-2"/>
    </source>
</evidence>
<dbReference type="InterPro" id="IPR036249">
    <property type="entry name" value="Thioredoxin-like_sf"/>
</dbReference>
<dbReference type="AlphaFoldDB" id="A0A0E1X3D4"/>
<dbReference type="InterPro" id="IPR003782">
    <property type="entry name" value="SCO1/SenC"/>
</dbReference>
<keyword evidence="5" id="KW-0812">Transmembrane</keyword>
<feature type="domain" description="Thioredoxin" evidence="6">
    <location>
        <begin position="30"/>
        <end position="191"/>
    </location>
</feature>
<feature type="transmembrane region" description="Helical" evidence="5">
    <location>
        <begin position="6"/>
        <end position="25"/>
    </location>
</feature>
<dbReference type="GeneID" id="55591069"/>
<sequence length="196" mass="21711">MKKFLPIFIVVFIIVIIGAAGFNFVRDKQAAKEPFGGSFNLVTMDGKPFSEKDLRATPAVVFFGFTHCPDVCPTTLYELDGWLKQLGPEAGDIKAYFVTVDPERDTQDVMNTYVSNVTDRIMGITGTPDNIAEMVKSYHVYARKVPIEDGDYTMDHTASIFLLDKGGRFRGTIAYQENPDTALEKLKNLAKGPAKG</sequence>
<comment type="similarity">
    <text evidence="1">Belongs to the SCO1/2 family.</text>
</comment>
<gene>
    <name evidence="7" type="ORF">BALG_01638</name>
</gene>
<dbReference type="RefSeq" id="WP_004684011.1">
    <property type="nucleotide sequence ID" value="NZ_EQ999546.1"/>
</dbReference>
<protein>
    <submittedName>
        <fullName evidence="7">Electron transporter SCO1/SenC</fullName>
    </submittedName>
</protein>
<keyword evidence="5" id="KW-1133">Transmembrane helix</keyword>
<dbReference type="Pfam" id="PF02630">
    <property type="entry name" value="SCO1-SenC"/>
    <property type="match status" value="1"/>
</dbReference>
<keyword evidence="4" id="KW-1015">Disulfide bond</keyword>
<keyword evidence="5" id="KW-0472">Membrane</keyword>
<dbReference type="FunFam" id="3.40.30.10:FF:000013">
    <property type="entry name" value="Blast:Protein SCO1 homolog, mitochondrial"/>
    <property type="match status" value="1"/>
</dbReference>
<feature type="binding site" evidence="3">
    <location>
        <position position="156"/>
    </location>
    <ligand>
        <name>Cu cation</name>
        <dbReference type="ChEBI" id="CHEBI:23378"/>
    </ligand>
</feature>
<dbReference type="PANTHER" id="PTHR12151:SF25">
    <property type="entry name" value="LINALOOL DEHYDRATASE_ISOMERASE DOMAIN-CONTAINING PROTEIN"/>
    <property type="match status" value="1"/>
</dbReference>
<accession>A0A0E1X3D4</accession>
<organism evidence="7">
    <name type="scientific">Brucella pinnipedialis M292/94/1</name>
    <dbReference type="NCBI Taxonomy" id="520462"/>
    <lineage>
        <taxon>Bacteria</taxon>
        <taxon>Pseudomonadati</taxon>
        <taxon>Pseudomonadota</taxon>
        <taxon>Alphaproteobacteria</taxon>
        <taxon>Hyphomicrobiales</taxon>
        <taxon>Brucellaceae</taxon>
        <taxon>Brucella/Ochrobactrum group</taxon>
        <taxon>Brucella</taxon>
    </lineage>
</organism>
<dbReference type="CDD" id="cd02968">
    <property type="entry name" value="SCO"/>
    <property type="match status" value="1"/>
</dbReference>
<keyword evidence="3" id="KW-0479">Metal-binding</keyword>
<reference evidence="7" key="1">
    <citation type="submission" date="2009-01" db="EMBL/GenBank/DDBJ databases">
        <title>The Genome Sequence of Brucella pinnipedialis M292/94/1.</title>
        <authorList>
            <consortium name="The Broad Institute Genome Sequencing Platform"/>
            <person name="Ward D."/>
            <person name="Young S.K."/>
            <person name="Kodira C.D."/>
            <person name="Zeng Q."/>
            <person name="Koehrsen M."/>
            <person name="Alvarado L."/>
            <person name="Berlin A."/>
            <person name="Borenstein D."/>
            <person name="Chen Z."/>
            <person name="Engels R."/>
            <person name="Freedman E."/>
            <person name="Gellesch M."/>
            <person name="Goldberg J."/>
            <person name="Griggs A."/>
            <person name="Gujja S."/>
            <person name="Heiman D."/>
            <person name="Hepburn T."/>
            <person name="Howarth C."/>
            <person name="Jen D."/>
            <person name="Larson L."/>
            <person name="Lewis B."/>
            <person name="Mehta T."/>
            <person name="Park D."/>
            <person name="Pearson M."/>
            <person name="Roberts A."/>
            <person name="Saif S."/>
            <person name="Shea T."/>
            <person name="Shenoy N."/>
            <person name="Sisk P."/>
            <person name="Stolte C."/>
            <person name="Sykes S."/>
            <person name="Walk T."/>
            <person name="White J."/>
            <person name="Yandava C."/>
            <person name="Whatmore A.M."/>
            <person name="Perrett L.L."/>
            <person name="O'Callaghan D."/>
            <person name="Nusbaum C."/>
            <person name="Galagan J."/>
            <person name="Birren B."/>
        </authorList>
    </citation>
    <scope>NUCLEOTIDE SEQUENCE [LARGE SCALE GENOMIC DNA]</scope>
    <source>
        <strain evidence="7">M292/94/1</strain>
    </source>
</reference>
<feature type="binding site" evidence="3">
    <location>
        <position position="68"/>
    </location>
    <ligand>
        <name>Cu cation</name>
        <dbReference type="ChEBI" id="CHEBI:23378"/>
    </ligand>
</feature>
<dbReference type="InterPro" id="IPR013766">
    <property type="entry name" value="Thioredoxin_domain"/>
</dbReference>
<feature type="disulfide bond" description="Redox-active" evidence="4">
    <location>
        <begin position="68"/>
        <end position="72"/>
    </location>
</feature>
<evidence type="ECO:0000256" key="1">
    <source>
        <dbReference type="ARBA" id="ARBA00010996"/>
    </source>
</evidence>
<dbReference type="Gene3D" id="3.40.30.10">
    <property type="entry name" value="Glutaredoxin"/>
    <property type="match status" value="1"/>
</dbReference>